<dbReference type="AlphaFoldDB" id="A0A427XPN6"/>
<sequence length="357" mass="39243">MSTQLDNLVITRPIPPDSLAMIRQVFKNVHYYPEGAVPRDVCKEADVWFNPHFALPDGITLDDVPRTKLIQLDAAGANYAISQPVFDDPRARDQFALCTASGIHVYTIPQHVISQIINLYTLHHIQYHLMRVWAERTAILEAARVSDSKSGKLGSRSLYGKTIGLLGYGHIGREVARLLKAFNVDVIVANSDGKARVDEGYIVRGTGDKDGSLPSAYYSTNNTRAFKEFLSRSDILIASLPSTPKTRCLLGIEHLKLLPDGAVFVNVGRGDLVKSEVLLEALDSPGGLFAMALDVTDPEPLPPSHPLFSHPRVILTPHISGDMEGYVERACELFIANVEGMRAGKAPINQVHLDRGY</sequence>
<proteinExistence type="predicted"/>
<dbReference type="Gene3D" id="3.40.50.720">
    <property type="entry name" value="NAD(P)-binding Rossmann-like Domain"/>
    <property type="match status" value="2"/>
</dbReference>
<keyword evidence="5" id="KW-1185">Reference proteome</keyword>
<keyword evidence="2" id="KW-0520">NAD</keyword>
<dbReference type="Proteomes" id="UP000279259">
    <property type="component" value="Unassembled WGS sequence"/>
</dbReference>
<dbReference type="GO" id="GO:0016491">
    <property type="term" value="F:oxidoreductase activity"/>
    <property type="evidence" value="ECO:0007669"/>
    <property type="project" value="UniProtKB-KW"/>
</dbReference>
<dbReference type="OrthoDB" id="298012at2759"/>
<dbReference type="InterPro" id="IPR006140">
    <property type="entry name" value="D-isomer_DH_NAD-bd"/>
</dbReference>
<keyword evidence="1" id="KW-0560">Oxidoreductase</keyword>
<evidence type="ECO:0000256" key="2">
    <source>
        <dbReference type="ARBA" id="ARBA00023027"/>
    </source>
</evidence>
<dbReference type="FunFam" id="3.40.50.720:FF:000363">
    <property type="entry name" value="D-isomer specific 2-hydroxyacid dehydrogenase"/>
    <property type="match status" value="1"/>
</dbReference>
<protein>
    <recommendedName>
        <fullName evidence="3">D-isomer specific 2-hydroxyacid dehydrogenase NAD-binding domain-containing protein</fullName>
    </recommendedName>
</protein>
<dbReference type="GO" id="GO:0051287">
    <property type="term" value="F:NAD binding"/>
    <property type="evidence" value="ECO:0007669"/>
    <property type="project" value="InterPro"/>
</dbReference>
<evidence type="ECO:0000313" key="5">
    <source>
        <dbReference type="Proteomes" id="UP000279259"/>
    </source>
</evidence>
<feature type="domain" description="D-isomer specific 2-hydroxyacid dehydrogenase NAD-binding" evidence="3">
    <location>
        <begin position="148"/>
        <end position="320"/>
    </location>
</feature>
<name>A0A427XPN6_9TREE</name>
<dbReference type="PANTHER" id="PTHR43333:SF1">
    <property type="entry name" value="D-ISOMER SPECIFIC 2-HYDROXYACID DEHYDROGENASE NAD-BINDING DOMAIN-CONTAINING PROTEIN"/>
    <property type="match status" value="1"/>
</dbReference>
<gene>
    <name evidence="4" type="ORF">EHS25_006964</name>
</gene>
<evidence type="ECO:0000256" key="1">
    <source>
        <dbReference type="ARBA" id="ARBA00023002"/>
    </source>
</evidence>
<evidence type="ECO:0000313" key="4">
    <source>
        <dbReference type="EMBL" id="RSH80795.1"/>
    </source>
</evidence>
<comment type="caution">
    <text evidence="4">The sequence shown here is derived from an EMBL/GenBank/DDBJ whole genome shotgun (WGS) entry which is preliminary data.</text>
</comment>
<dbReference type="PANTHER" id="PTHR43333">
    <property type="entry name" value="2-HACID_DH_C DOMAIN-CONTAINING PROTEIN"/>
    <property type="match status" value="1"/>
</dbReference>
<dbReference type="Pfam" id="PF02826">
    <property type="entry name" value="2-Hacid_dh_C"/>
    <property type="match status" value="1"/>
</dbReference>
<dbReference type="InterPro" id="IPR036291">
    <property type="entry name" value="NAD(P)-bd_dom_sf"/>
</dbReference>
<reference evidence="4 5" key="1">
    <citation type="submission" date="2018-11" db="EMBL/GenBank/DDBJ databases">
        <title>Genome sequence of Saitozyma podzolica DSM 27192.</title>
        <authorList>
            <person name="Aliyu H."/>
            <person name="Gorte O."/>
            <person name="Ochsenreither K."/>
        </authorList>
    </citation>
    <scope>NUCLEOTIDE SEQUENCE [LARGE SCALE GENOMIC DNA]</scope>
    <source>
        <strain evidence="4 5">DSM 27192</strain>
    </source>
</reference>
<evidence type="ECO:0000259" key="3">
    <source>
        <dbReference type="Pfam" id="PF02826"/>
    </source>
</evidence>
<dbReference type="EMBL" id="RSCD01000032">
    <property type="protein sequence ID" value="RSH80795.1"/>
    <property type="molecule type" value="Genomic_DNA"/>
</dbReference>
<accession>A0A427XPN6</accession>
<organism evidence="4 5">
    <name type="scientific">Saitozyma podzolica</name>
    <dbReference type="NCBI Taxonomy" id="1890683"/>
    <lineage>
        <taxon>Eukaryota</taxon>
        <taxon>Fungi</taxon>
        <taxon>Dikarya</taxon>
        <taxon>Basidiomycota</taxon>
        <taxon>Agaricomycotina</taxon>
        <taxon>Tremellomycetes</taxon>
        <taxon>Tremellales</taxon>
        <taxon>Trimorphomycetaceae</taxon>
        <taxon>Saitozyma</taxon>
    </lineage>
</organism>
<dbReference type="STRING" id="1890683.A0A427XPN6"/>
<dbReference type="SUPFAM" id="SSF51735">
    <property type="entry name" value="NAD(P)-binding Rossmann-fold domains"/>
    <property type="match status" value="1"/>
</dbReference>